<comment type="caution">
    <text evidence="1">The sequence shown here is derived from an EMBL/GenBank/DDBJ whole genome shotgun (WGS) entry which is preliminary data.</text>
</comment>
<name>A0AA44EL94_9HYPH</name>
<keyword evidence="2" id="KW-1185">Reference proteome</keyword>
<protein>
    <submittedName>
        <fullName evidence="1">Uncharacterized protein</fullName>
    </submittedName>
</protein>
<dbReference type="AlphaFoldDB" id="A0AA44EL94"/>
<sequence>MMDAIHAAIIQAAKESEAAFQPLGPPTTAQAYFADAAMRQLFLHLCGANADTAKGGDPDHAWEILYLGRGTARYWEKERGIRSRRRKAESHAELEIERREKSALAQSAREFATDTVIRALVEHASISDPDLRDRIAASVKPRVSVTDPLSQVGQEFRDLAKVSLARLIGKVS</sequence>
<dbReference type="Proteomes" id="UP001155820">
    <property type="component" value="Unassembled WGS sequence"/>
</dbReference>
<gene>
    <name evidence="1" type="ORF">FOB26_15095</name>
</gene>
<organism evidence="1 2">
    <name type="scientific">Agrobacterium pusense</name>
    <dbReference type="NCBI Taxonomy" id="648995"/>
    <lineage>
        <taxon>Bacteria</taxon>
        <taxon>Pseudomonadati</taxon>
        <taxon>Pseudomonadota</taxon>
        <taxon>Alphaproteobacteria</taxon>
        <taxon>Hyphomicrobiales</taxon>
        <taxon>Rhizobiaceae</taxon>
        <taxon>Rhizobium/Agrobacterium group</taxon>
        <taxon>Agrobacterium</taxon>
    </lineage>
</organism>
<dbReference type="EMBL" id="JABRWM010000006">
    <property type="protein sequence ID" value="NRF20389.1"/>
    <property type="molecule type" value="Genomic_DNA"/>
</dbReference>
<reference evidence="1" key="1">
    <citation type="submission" date="2019-07" db="EMBL/GenBank/DDBJ databases">
        <title>FDA dAtabase for Regulatory Grade micrObial Sequences (FDA-ARGOS): Supporting development and validation of Infectious Disease Dx tests.</title>
        <authorList>
            <person name="Bachman M."/>
            <person name="Young C."/>
            <person name="Tallon L."/>
            <person name="Sadzewicz L."/>
            <person name="Vavikolanu K."/>
            <person name="Mehta A."/>
            <person name="Aluvathingal J."/>
            <person name="Nadendla S."/>
            <person name="Nandy P."/>
            <person name="Geyer C."/>
            <person name="Yan Y."/>
            <person name="Sichtig H."/>
        </authorList>
    </citation>
    <scope>NUCLEOTIDE SEQUENCE</scope>
    <source>
        <strain evidence="1">FDAARGOS_618</strain>
    </source>
</reference>
<accession>A0AA44EL94</accession>
<evidence type="ECO:0000313" key="2">
    <source>
        <dbReference type="Proteomes" id="UP001155820"/>
    </source>
</evidence>
<proteinExistence type="predicted"/>
<dbReference type="RefSeq" id="WP_107327373.1">
    <property type="nucleotide sequence ID" value="NZ_PVWU01000020.1"/>
</dbReference>
<evidence type="ECO:0000313" key="1">
    <source>
        <dbReference type="EMBL" id="NRF20389.1"/>
    </source>
</evidence>